<feature type="domain" description="Beta-hexosaminidase eukaryotic type N-terminal" evidence="11">
    <location>
        <begin position="25"/>
        <end position="152"/>
    </location>
</feature>
<keyword evidence="5" id="KW-0325">Glycoprotein</keyword>
<evidence type="ECO:0000256" key="6">
    <source>
        <dbReference type="ARBA" id="ARBA00023295"/>
    </source>
</evidence>
<dbReference type="PANTHER" id="PTHR22600:SF26">
    <property type="entry name" value="BETA-N-ACETYLHEXOSAMINIDASE"/>
    <property type="match status" value="1"/>
</dbReference>
<protein>
    <recommendedName>
        <fullName evidence="7">Beta-hexosaminidase</fullName>
        <ecNumber evidence="7">3.2.1.52</ecNumber>
    </recommendedName>
</protein>
<gene>
    <name evidence="12" type="ORF">BZG36_00526</name>
</gene>
<dbReference type="Gene3D" id="3.20.20.80">
    <property type="entry name" value="Glycosidases"/>
    <property type="match status" value="1"/>
</dbReference>
<keyword evidence="4 7" id="KW-0378">Hydrolase</keyword>
<accession>A0A261Y793</accession>
<keyword evidence="6 7" id="KW-0326">Glycosidase</keyword>
<dbReference type="GO" id="GO:0030203">
    <property type="term" value="P:glycosaminoglycan metabolic process"/>
    <property type="evidence" value="ECO:0007669"/>
    <property type="project" value="TreeGrafter"/>
</dbReference>
<dbReference type="PIRSF" id="PIRSF001093">
    <property type="entry name" value="B-hxosamndse_ab_euk"/>
    <property type="match status" value="1"/>
</dbReference>
<evidence type="ECO:0000259" key="11">
    <source>
        <dbReference type="Pfam" id="PF14845"/>
    </source>
</evidence>
<name>A0A261Y793_9FUNG</name>
<evidence type="ECO:0000313" key="12">
    <source>
        <dbReference type="EMBL" id="OZJ06510.1"/>
    </source>
</evidence>
<dbReference type="InterPro" id="IPR025705">
    <property type="entry name" value="Beta_hexosaminidase_sua/sub"/>
</dbReference>
<comment type="catalytic activity">
    <reaction evidence="1 7">
        <text>Hydrolysis of terminal non-reducing N-acetyl-D-hexosamine residues in N-acetyl-beta-D-hexosaminides.</text>
        <dbReference type="EC" id="3.2.1.52"/>
    </reaction>
</comment>
<keyword evidence="13" id="KW-1185">Reference proteome</keyword>
<dbReference type="EC" id="3.2.1.52" evidence="7"/>
<evidence type="ECO:0000256" key="7">
    <source>
        <dbReference type="PIRNR" id="PIRNR001093"/>
    </source>
</evidence>
<organism evidence="12 13">
    <name type="scientific">Bifiguratus adelaidae</name>
    <dbReference type="NCBI Taxonomy" id="1938954"/>
    <lineage>
        <taxon>Eukaryota</taxon>
        <taxon>Fungi</taxon>
        <taxon>Fungi incertae sedis</taxon>
        <taxon>Mucoromycota</taxon>
        <taxon>Mucoromycotina</taxon>
        <taxon>Endogonomycetes</taxon>
        <taxon>Endogonales</taxon>
        <taxon>Endogonales incertae sedis</taxon>
        <taxon>Bifiguratus</taxon>
    </lineage>
</organism>
<evidence type="ECO:0000256" key="3">
    <source>
        <dbReference type="ARBA" id="ARBA00022729"/>
    </source>
</evidence>
<feature type="active site" description="Proton donor" evidence="8">
    <location>
        <position position="346"/>
    </location>
</feature>
<dbReference type="InterPro" id="IPR029019">
    <property type="entry name" value="HEX_eukaryotic_N"/>
</dbReference>
<keyword evidence="3 9" id="KW-0732">Signal</keyword>
<dbReference type="GO" id="GO:0004563">
    <property type="term" value="F:beta-N-acetylhexosaminidase activity"/>
    <property type="evidence" value="ECO:0007669"/>
    <property type="project" value="UniProtKB-EC"/>
</dbReference>
<dbReference type="PANTHER" id="PTHR22600">
    <property type="entry name" value="BETA-HEXOSAMINIDASE"/>
    <property type="match status" value="1"/>
</dbReference>
<evidence type="ECO:0000256" key="5">
    <source>
        <dbReference type="ARBA" id="ARBA00023180"/>
    </source>
</evidence>
<dbReference type="AlphaFoldDB" id="A0A261Y793"/>
<evidence type="ECO:0000256" key="8">
    <source>
        <dbReference type="PIRSR" id="PIRSR001093-1"/>
    </source>
</evidence>
<dbReference type="PRINTS" id="PR00738">
    <property type="entry name" value="GLHYDRLASE20"/>
</dbReference>
<dbReference type="GO" id="GO:0005975">
    <property type="term" value="P:carbohydrate metabolic process"/>
    <property type="evidence" value="ECO:0007669"/>
    <property type="project" value="InterPro"/>
</dbReference>
<dbReference type="GO" id="GO:0016020">
    <property type="term" value="C:membrane"/>
    <property type="evidence" value="ECO:0007669"/>
    <property type="project" value="TreeGrafter"/>
</dbReference>
<evidence type="ECO:0000313" key="13">
    <source>
        <dbReference type="Proteomes" id="UP000242875"/>
    </source>
</evidence>
<feature type="domain" description="Glycoside hydrolase family 20 catalytic" evidence="10">
    <location>
        <begin position="178"/>
        <end position="552"/>
    </location>
</feature>
<sequence length="605" mass="67535">MKFSSITSAITLAALTVGVYADVFLWPQPQSVTWGDHALNLPSSFKIELAKTHGTSSNLQLLSKAINRYEKLIWKEKWTPVQTAENASNDYAPKATNTLTSLSIIISDPSADLELGTDESYTLNIPQGSGSGSITAKTVWGAMRALETFSQLVQAKSPGASELVVAKAPVTIKDKPAFTHRGVMLDTARNYYPVADILRTIDAVSYNKMNVLHLHLTDSQSFPLDLQSVPDITKGAYVLQGKKLLYTKKDVQMMVEYARERGVRLVPEIDMPAHSASWGAGYKDITTCTERFYLDPTNQWSNRYASEPTAGQLNPTLNKTYEIVNKVIDEVTSWFPDGVYHVGGDEPVIKCWEDSNEVRQYMKEHNVTGTDLLGTFLSKAISMAKSNKKRPTIWEDAVTSSNLPIDKETILQVWTNPASMAINAGYQVIASNYNFWYLDCGHGGWNGNDTTYDEQVPPPIPPEIQAVFNKYPNDAANWAPSNWGGGGGDWCSPFKSWQRVYSYDLTYNLTKAQSKQVLGGEVCLWSEQSDTTTLDTKLWPRSAASAEVMWSGRYDASGKQRDIGLAMPRIFDWRYRLLARGIRAEPLQPLWCGQHPHMCDLNYPF</sequence>
<dbReference type="InterPro" id="IPR015883">
    <property type="entry name" value="Glyco_hydro_20_cat"/>
</dbReference>
<evidence type="ECO:0000256" key="2">
    <source>
        <dbReference type="ARBA" id="ARBA00006285"/>
    </source>
</evidence>
<dbReference type="InterPro" id="IPR029018">
    <property type="entry name" value="Hex-like_dom2"/>
</dbReference>
<dbReference type="Gene3D" id="3.30.379.10">
    <property type="entry name" value="Chitobiase/beta-hexosaminidase domain 2-like"/>
    <property type="match status" value="1"/>
</dbReference>
<dbReference type="Pfam" id="PF00728">
    <property type="entry name" value="Glyco_hydro_20"/>
    <property type="match status" value="1"/>
</dbReference>
<reference evidence="12 13" key="1">
    <citation type="journal article" date="2017" name="Mycologia">
        <title>Bifiguratus adelaidae, gen. et sp. nov., a new member of Mucoromycotina in endophytic and soil-dwelling habitats.</title>
        <authorList>
            <person name="Torres-Cruz T.J."/>
            <person name="Billingsley Tobias T.L."/>
            <person name="Almatruk M."/>
            <person name="Hesse C."/>
            <person name="Kuske C.R."/>
            <person name="Desiro A."/>
            <person name="Benucci G.M."/>
            <person name="Bonito G."/>
            <person name="Stajich J.E."/>
            <person name="Dunlap C."/>
            <person name="Arnold A.E."/>
            <person name="Porras-Alfaro A."/>
        </authorList>
    </citation>
    <scope>NUCLEOTIDE SEQUENCE [LARGE SCALE GENOMIC DNA]</scope>
    <source>
        <strain evidence="12 13">AZ0501</strain>
    </source>
</reference>
<comment type="caution">
    <text evidence="12">The sequence shown here is derived from an EMBL/GenBank/DDBJ whole genome shotgun (WGS) entry which is preliminary data.</text>
</comment>
<dbReference type="SUPFAM" id="SSF55545">
    <property type="entry name" value="beta-N-acetylhexosaminidase-like domain"/>
    <property type="match status" value="1"/>
</dbReference>
<feature type="chain" id="PRO_5013125465" description="Beta-hexosaminidase" evidence="9">
    <location>
        <begin position="22"/>
        <end position="605"/>
    </location>
</feature>
<dbReference type="Pfam" id="PF14845">
    <property type="entry name" value="Glycohydro_20b2"/>
    <property type="match status" value="1"/>
</dbReference>
<dbReference type="InterPro" id="IPR017853">
    <property type="entry name" value="GH"/>
</dbReference>
<evidence type="ECO:0000256" key="9">
    <source>
        <dbReference type="SAM" id="SignalP"/>
    </source>
</evidence>
<evidence type="ECO:0000259" key="10">
    <source>
        <dbReference type="Pfam" id="PF00728"/>
    </source>
</evidence>
<dbReference type="SUPFAM" id="SSF51445">
    <property type="entry name" value="(Trans)glycosidases"/>
    <property type="match status" value="1"/>
</dbReference>
<dbReference type="Proteomes" id="UP000242875">
    <property type="component" value="Unassembled WGS sequence"/>
</dbReference>
<dbReference type="EMBL" id="MVBO01000003">
    <property type="protein sequence ID" value="OZJ06510.1"/>
    <property type="molecule type" value="Genomic_DNA"/>
</dbReference>
<evidence type="ECO:0000256" key="4">
    <source>
        <dbReference type="ARBA" id="ARBA00022801"/>
    </source>
</evidence>
<evidence type="ECO:0000256" key="1">
    <source>
        <dbReference type="ARBA" id="ARBA00001231"/>
    </source>
</evidence>
<dbReference type="CDD" id="cd06562">
    <property type="entry name" value="GH20_HexA_HexB-like"/>
    <property type="match status" value="1"/>
</dbReference>
<comment type="similarity">
    <text evidence="2 7">Belongs to the glycosyl hydrolase 20 family.</text>
</comment>
<proteinExistence type="inferred from homology"/>
<dbReference type="OrthoDB" id="428480at2759"/>
<feature type="signal peptide" evidence="9">
    <location>
        <begin position="1"/>
        <end position="21"/>
    </location>
</feature>